<proteinExistence type="predicted"/>
<sequence length="94" mass="11032">MNQFESLANNTKWNEFQQFLSDYGNNPYWKTQFTNGFVHPPTGWDADWTYHFRPGEHKFVKWCEMQPSATEGAPSLDEVAETCRRIGSETEVHE</sequence>
<evidence type="ECO:0000313" key="1">
    <source>
        <dbReference type="EMBL" id="MDR7153191.1"/>
    </source>
</evidence>
<evidence type="ECO:0000313" key="2">
    <source>
        <dbReference type="Proteomes" id="UP001265700"/>
    </source>
</evidence>
<dbReference type="Proteomes" id="UP001265700">
    <property type="component" value="Unassembled WGS sequence"/>
</dbReference>
<dbReference type="RefSeq" id="WP_310322757.1">
    <property type="nucleotide sequence ID" value="NZ_JAVDWU010000019.1"/>
</dbReference>
<reference evidence="1 2" key="1">
    <citation type="submission" date="2023-07" db="EMBL/GenBank/DDBJ databases">
        <title>Sorghum-associated microbial communities from plants grown in Nebraska, USA.</title>
        <authorList>
            <person name="Schachtman D."/>
        </authorList>
    </citation>
    <scope>NUCLEOTIDE SEQUENCE [LARGE SCALE GENOMIC DNA]</scope>
    <source>
        <strain evidence="1 2">4249</strain>
    </source>
</reference>
<protein>
    <submittedName>
        <fullName evidence="1">Uncharacterized protein</fullName>
    </submittedName>
</protein>
<dbReference type="InterPro" id="IPR046500">
    <property type="entry name" value="DUF6678"/>
</dbReference>
<accession>A0ABU1WV23</accession>
<dbReference type="Pfam" id="PF20383">
    <property type="entry name" value="DUF6678"/>
    <property type="match status" value="1"/>
</dbReference>
<dbReference type="EMBL" id="JAVDWU010000019">
    <property type="protein sequence ID" value="MDR7153191.1"/>
    <property type="molecule type" value="Genomic_DNA"/>
</dbReference>
<keyword evidence="2" id="KW-1185">Reference proteome</keyword>
<organism evidence="1 2">
    <name type="scientific">Hydrogenophaga palleronii</name>
    <dbReference type="NCBI Taxonomy" id="65655"/>
    <lineage>
        <taxon>Bacteria</taxon>
        <taxon>Pseudomonadati</taxon>
        <taxon>Pseudomonadota</taxon>
        <taxon>Betaproteobacteria</taxon>
        <taxon>Burkholderiales</taxon>
        <taxon>Comamonadaceae</taxon>
        <taxon>Hydrogenophaga</taxon>
    </lineage>
</organism>
<comment type="caution">
    <text evidence="1">The sequence shown here is derived from an EMBL/GenBank/DDBJ whole genome shotgun (WGS) entry which is preliminary data.</text>
</comment>
<gene>
    <name evidence="1" type="ORF">J2W49_005171</name>
</gene>
<name>A0ABU1WV23_9BURK</name>